<reference evidence="1 2" key="1">
    <citation type="submission" date="2020-08" db="EMBL/GenBank/DDBJ databases">
        <title>Genomic Encyclopedia of Type Strains, Phase IV (KMG-IV): sequencing the most valuable type-strain genomes for metagenomic binning, comparative biology and taxonomic classification.</title>
        <authorList>
            <person name="Goeker M."/>
        </authorList>
    </citation>
    <scope>NUCLEOTIDE SEQUENCE [LARGE SCALE GENOMIC DNA]</scope>
    <source>
        <strain evidence="1 2">DSM 26723</strain>
    </source>
</reference>
<proteinExistence type="predicted"/>
<dbReference type="Proteomes" id="UP000588068">
    <property type="component" value="Unassembled WGS sequence"/>
</dbReference>
<evidence type="ECO:0000313" key="2">
    <source>
        <dbReference type="Proteomes" id="UP000588068"/>
    </source>
</evidence>
<sequence length="77" mass="7964">MSNNISPEVKVNAIAANLKALHALLTVAAARSAEGHQLIESGECNGAIGTVLEVDAILDDAKALYGAAIALHRLRSM</sequence>
<dbReference type="AlphaFoldDB" id="A0A841HT53"/>
<accession>A0A841HT53</accession>
<gene>
    <name evidence="1" type="ORF">HNQ60_003912</name>
</gene>
<evidence type="ECO:0000313" key="1">
    <source>
        <dbReference type="EMBL" id="MBB6095025.1"/>
    </source>
</evidence>
<comment type="caution">
    <text evidence="1">The sequence shown here is derived from an EMBL/GenBank/DDBJ whole genome shotgun (WGS) entry which is preliminary data.</text>
</comment>
<keyword evidence="2" id="KW-1185">Reference proteome</keyword>
<organism evidence="1 2">
    <name type="scientific">Povalibacter uvarum</name>
    <dbReference type="NCBI Taxonomy" id="732238"/>
    <lineage>
        <taxon>Bacteria</taxon>
        <taxon>Pseudomonadati</taxon>
        <taxon>Pseudomonadota</taxon>
        <taxon>Gammaproteobacteria</taxon>
        <taxon>Steroidobacterales</taxon>
        <taxon>Steroidobacteraceae</taxon>
        <taxon>Povalibacter</taxon>
    </lineage>
</organism>
<name>A0A841HT53_9GAMM</name>
<dbReference type="EMBL" id="JACHHZ010000004">
    <property type="protein sequence ID" value="MBB6095025.1"/>
    <property type="molecule type" value="Genomic_DNA"/>
</dbReference>
<dbReference type="RefSeq" id="WP_184334393.1">
    <property type="nucleotide sequence ID" value="NZ_JACHHZ010000004.1"/>
</dbReference>
<protein>
    <submittedName>
        <fullName evidence="1">Uncharacterized protein</fullName>
    </submittedName>
</protein>